<reference evidence="6 7" key="1">
    <citation type="submission" date="2017-09" db="EMBL/GenBank/DDBJ databases">
        <title>Sphingomonas ginsenosidimutans KACC 14949, whole genome shotgun sequence.</title>
        <authorList>
            <person name="Feng G."/>
            <person name="Zhu H."/>
        </authorList>
    </citation>
    <scope>NUCLEOTIDE SEQUENCE [LARGE SCALE GENOMIC DNA]</scope>
    <source>
        <strain evidence="6 7">KACC 14949</strain>
    </source>
</reference>
<dbReference type="GO" id="GO:0009295">
    <property type="term" value="C:nucleoid"/>
    <property type="evidence" value="ECO:0007669"/>
    <property type="project" value="TreeGrafter"/>
</dbReference>
<evidence type="ECO:0000256" key="3">
    <source>
        <dbReference type="HAMAP-Rule" id="MF_00984"/>
    </source>
</evidence>
<comment type="caution">
    <text evidence="6">The sequence shown here is derived from an EMBL/GenBank/DDBJ whole genome shotgun (WGS) entry which is preliminary data.</text>
</comment>
<dbReference type="GO" id="GO:0006310">
    <property type="term" value="P:DNA recombination"/>
    <property type="evidence" value="ECO:0007669"/>
    <property type="project" value="UniProtKB-UniRule"/>
</dbReference>
<dbReference type="InterPro" id="IPR000424">
    <property type="entry name" value="Primosome_PriB/ssb"/>
</dbReference>
<accession>A0A2A4I1T4</accession>
<evidence type="ECO:0000313" key="6">
    <source>
        <dbReference type="EMBL" id="PCG09887.1"/>
    </source>
</evidence>
<dbReference type="NCBIfam" id="TIGR00621">
    <property type="entry name" value="ssb"/>
    <property type="match status" value="1"/>
</dbReference>
<name>A0A2A4I1T4_9SPHN</name>
<dbReference type="PANTHER" id="PTHR10302:SF27">
    <property type="entry name" value="SINGLE-STRANDED DNA-BINDING PROTEIN"/>
    <property type="match status" value="1"/>
</dbReference>
<dbReference type="SUPFAM" id="SSF50249">
    <property type="entry name" value="Nucleic acid-binding proteins"/>
    <property type="match status" value="1"/>
</dbReference>
<proteinExistence type="inferred from homology"/>
<gene>
    <name evidence="6" type="ORF">COA17_07440</name>
</gene>
<feature type="region of interest" description="Disordered" evidence="5">
    <location>
        <begin position="122"/>
        <end position="149"/>
    </location>
</feature>
<evidence type="ECO:0000313" key="7">
    <source>
        <dbReference type="Proteomes" id="UP000218784"/>
    </source>
</evidence>
<sequence length="167" mass="17895">MMSSVNKVILIGHLGADPESRSFQNGGSVVNMRVATGERWKDRTTGEQKERTEWHSVVVMNEGLQKVATQYLRKGGKVYIEGQLRTRKWQDQAGVDRYSTEVVLGAFNAALVLLDRREADPGRHDYSGYSDTRGSGATGGGGAAAGGGGSTAGAFRSAADLDDDIPF</sequence>
<dbReference type="GO" id="GO:0006260">
    <property type="term" value="P:DNA replication"/>
    <property type="evidence" value="ECO:0007669"/>
    <property type="project" value="UniProtKB-UniRule"/>
</dbReference>
<dbReference type="HAMAP" id="MF_00984">
    <property type="entry name" value="SSB"/>
    <property type="match status" value="1"/>
</dbReference>
<comment type="function">
    <text evidence="3">Plays an important role in DNA replication, recombination and repair. Binds to ssDNA and to an array of partner proteins to recruit them to their sites of action during DNA metabolism.</text>
</comment>
<dbReference type="Gene3D" id="2.40.50.140">
    <property type="entry name" value="Nucleic acid-binding proteins"/>
    <property type="match status" value="1"/>
</dbReference>
<protein>
    <recommendedName>
        <fullName evidence="3 4">Single-stranded DNA-binding protein</fullName>
        <shortName evidence="3">SSB</shortName>
    </recommendedName>
</protein>
<dbReference type="PANTHER" id="PTHR10302">
    <property type="entry name" value="SINGLE-STRANDED DNA-BINDING PROTEIN"/>
    <property type="match status" value="1"/>
</dbReference>
<dbReference type="PROSITE" id="PS50935">
    <property type="entry name" value="SSB"/>
    <property type="match status" value="1"/>
</dbReference>
<dbReference type="InterPro" id="IPR012340">
    <property type="entry name" value="NA-bd_OB-fold"/>
</dbReference>
<dbReference type="EMBL" id="NWVD01000002">
    <property type="protein sequence ID" value="PCG09887.1"/>
    <property type="molecule type" value="Genomic_DNA"/>
</dbReference>
<evidence type="ECO:0000256" key="4">
    <source>
        <dbReference type="RuleBase" id="RU000524"/>
    </source>
</evidence>
<feature type="compositionally biased region" description="Gly residues" evidence="5">
    <location>
        <begin position="136"/>
        <end position="149"/>
    </location>
</feature>
<dbReference type="Pfam" id="PF00436">
    <property type="entry name" value="SSB"/>
    <property type="match status" value="1"/>
</dbReference>
<dbReference type="GO" id="GO:0003697">
    <property type="term" value="F:single-stranded DNA binding"/>
    <property type="evidence" value="ECO:0007669"/>
    <property type="project" value="UniProtKB-UniRule"/>
</dbReference>
<evidence type="ECO:0000256" key="5">
    <source>
        <dbReference type="SAM" id="MobiDB-lite"/>
    </source>
</evidence>
<keyword evidence="3" id="KW-0235">DNA replication</keyword>
<keyword evidence="3" id="KW-0234">DNA repair</keyword>
<keyword evidence="3" id="KW-0227">DNA damage</keyword>
<comment type="subunit">
    <text evidence="3">Homotetramer.</text>
</comment>
<dbReference type="AlphaFoldDB" id="A0A2A4I1T4"/>
<evidence type="ECO:0000256" key="1">
    <source>
        <dbReference type="ARBA" id="ARBA00023125"/>
    </source>
</evidence>
<dbReference type="Proteomes" id="UP000218784">
    <property type="component" value="Unassembled WGS sequence"/>
</dbReference>
<dbReference type="CDD" id="cd04496">
    <property type="entry name" value="SSB_OBF"/>
    <property type="match status" value="1"/>
</dbReference>
<comment type="caution">
    <text evidence="3">Lacks conserved residue(s) required for the propagation of feature annotation.</text>
</comment>
<keyword evidence="2 3" id="KW-0233">DNA recombination</keyword>
<feature type="short sequence motif" description="Important for interaction with partner proteins" evidence="3">
    <location>
        <begin position="162"/>
        <end position="167"/>
    </location>
</feature>
<evidence type="ECO:0000256" key="2">
    <source>
        <dbReference type="ARBA" id="ARBA00023172"/>
    </source>
</evidence>
<keyword evidence="7" id="KW-1185">Reference proteome</keyword>
<organism evidence="6 7">
    <name type="scientific">Sphingomonas ginsenosidimutans</name>
    <dbReference type="NCBI Taxonomy" id="862134"/>
    <lineage>
        <taxon>Bacteria</taxon>
        <taxon>Pseudomonadati</taxon>
        <taxon>Pseudomonadota</taxon>
        <taxon>Alphaproteobacteria</taxon>
        <taxon>Sphingomonadales</taxon>
        <taxon>Sphingomonadaceae</taxon>
        <taxon>Sphingomonas</taxon>
    </lineage>
</organism>
<dbReference type="GO" id="GO:0006281">
    <property type="term" value="P:DNA repair"/>
    <property type="evidence" value="ECO:0007669"/>
    <property type="project" value="UniProtKB-UniRule"/>
</dbReference>
<dbReference type="InterPro" id="IPR011344">
    <property type="entry name" value="ssDNA-bd"/>
</dbReference>
<keyword evidence="1 3" id="KW-0238">DNA-binding</keyword>